<dbReference type="CDD" id="cd00059">
    <property type="entry name" value="FH_FOX"/>
    <property type="match status" value="1"/>
</dbReference>
<feature type="region of interest" description="Disordered" evidence="6">
    <location>
        <begin position="80"/>
        <end position="101"/>
    </location>
</feature>
<dbReference type="InterPro" id="IPR001766">
    <property type="entry name" value="Fork_head_dom"/>
</dbReference>
<dbReference type="GO" id="GO:0000981">
    <property type="term" value="F:DNA-binding transcription factor activity, RNA polymerase II-specific"/>
    <property type="evidence" value="ECO:0007669"/>
    <property type="project" value="TreeGrafter"/>
</dbReference>
<feature type="compositionally biased region" description="Acidic residues" evidence="6">
    <location>
        <begin position="227"/>
        <end position="236"/>
    </location>
</feature>
<dbReference type="SUPFAM" id="SSF46785">
    <property type="entry name" value="Winged helix' DNA-binding domain"/>
    <property type="match status" value="1"/>
</dbReference>
<dbReference type="AlphaFoldDB" id="A0A4S2MMF2"/>
<name>A0A4S2MMF2_9PEZI</name>
<dbReference type="STRING" id="341454.A0A4S2MMF2"/>
<dbReference type="PANTHER" id="PTHR46078:SF2">
    <property type="entry name" value="FORK-HEAD DOMAIN-CONTAINING PROTEIN"/>
    <property type="match status" value="1"/>
</dbReference>
<feature type="compositionally biased region" description="Polar residues" evidence="6">
    <location>
        <begin position="172"/>
        <end position="191"/>
    </location>
</feature>
<keyword evidence="9" id="KW-1185">Reference proteome</keyword>
<dbReference type="OrthoDB" id="5954824at2759"/>
<dbReference type="PROSITE" id="PS50039">
    <property type="entry name" value="FORK_HEAD_3"/>
    <property type="match status" value="1"/>
</dbReference>
<evidence type="ECO:0000313" key="8">
    <source>
        <dbReference type="EMBL" id="TGZ76339.1"/>
    </source>
</evidence>
<keyword evidence="4 5" id="KW-0539">Nucleus</keyword>
<evidence type="ECO:0000256" key="6">
    <source>
        <dbReference type="SAM" id="MobiDB-lite"/>
    </source>
</evidence>
<gene>
    <name evidence="8" type="ORF">EX30DRAFT_344980</name>
</gene>
<dbReference type="SMART" id="SM00339">
    <property type="entry name" value="FH"/>
    <property type="match status" value="1"/>
</dbReference>
<feature type="domain" description="Fork-head" evidence="7">
    <location>
        <begin position="265"/>
        <end position="367"/>
    </location>
</feature>
<evidence type="ECO:0000256" key="5">
    <source>
        <dbReference type="PROSITE-ProRule" id="PRU00089"/>
    </source>
</evidence>
<sequence length="533" mass="59405">MATSSSQLDCRPFGVDQIDWSPYVVQPPPPSSSFHPAASSSSSSSSSFYLHSHNSSNHSPSSQLHSYASIPRTQLRFSPATARAYHQSSQDQFPAAENRSQQSYHYWTKPSTSYPSAPIFSSPFEPSQPTPQFRYSVQVSSRPSSVAAKSELQQPIPLYHLSADRIMTLPAMSNANGDEIPPSSNYDTEMNIQGLPTPVPSACGSKRSAKTAEFDEEDNASTPEPYTSEEDDDDEYTPVPTKIQTKASGPKRVTPHRPTEVADKESGKPYAKLVYEALSSAPQCQMAVSEIYDYFKHHYPQFRAMKGRGWMNSIRYNLSMNEGFELVKRPDGDNGKGGLWQLTPAAQKHGIKSTTRSRQSSLPRKRQGSMRCSPRSTRRRSPLQNYVKPSYPSFNEYEEQFEMETDHSRASSYDESLGPLTPPAQETFTPMLEGPAYVTPELAVTDDQNPFLLFEQPLLMHRDAFIGADETPSEFTVAWGTPMPSPPVEFFSFDPYPAVPSTVDTFTGSNFEEQLFITRYGFGNTTPTPDTYP</sequence>
<feature type="region of interest" description="Disordered" evidence="6">
    <location>
        <begin position="346"/>
        <end position="390"/>
    </location>
</feature>
<feature type="compositionally biased region" description="Basic and acidic residues" evidence="6">
    <location>
        <begin position="257"/>
        <end position="267"/>
    </location>
</feature>
<dbReference type="InterPro" id="IPR045912">
    <property type="entry name" value="FOXJ2/3-like"/>
</dbReference>
<evidence type="ECO:0000256" key="4">
    <source>
        <dbReference type="ARBA" id="ARBA00023242"/>
    </source>
</evidence>
<keyword evidence="3" id="KW-0804">Transcription</keyword>
<dbReference type="InterPro" id="IPR036388">
    <property type="entry name" value="WH-like_DNA-bd_sf"/>
</dbReference>
<dbReference type="GO" id="GO:0000978">
    <property type="term" value="F:RNA polymerase II cis-regulatory region sequence-specific DNA binding"/>
    <property type="evidence" value="ECO:0007669"/>
    <property type="project" value="TreeGrafter"/>
</dbReference>
<dbReference type="Pfam" id="PF00250">
    <property type="entry name" value="Forkhead"/>
    <property type="match status" value="1"/>
</dbReference>
<feature type="DNA-binding region" description="Fork-head" evidence="5">
    <location>
        <begin position="265"/>
        <end position="367"/>
    </location>
</feature>
<dbReference type="EMBL" id="ML220184">
    <property type="protein sequence ID" value="TGZ76339.1"/>
    <property type="molecule type" value="Genomic_DNA"/>
</dbReference>
<dbReference type="InterPro" id="IPR036390">
    <property type="entry name" value="WH_DNA-bd_sf"/>
</dbReference>
<feature type="compositionally biased region" description="Polar residues" evidence="6">
    <location>
        <begin position="86"/>
        <end position="101"/>
    </location>
</feature>
<keyword evidence="2 5" id="KW-0238">DNA-binding</keyword>
<feature type="compositionally biased region" description="Polar residues" evidence="6">
    <location>
        <begin position="352"/>
        <end position="362"/>
    </location>
</feature>
<feature type="region of interest" description="Disordered" evidence="6">
    <location>
        <begin position="172"/>
        <end position="267"/>
    </location>
</feature>
<keyword evidence="1" id="KW-0805">Transcription regulation</keyword>
<evidence type="ECO:0000256" key="3">
    <source>
        <dbReference type="ARBA" id="ARBA00023163"/>
    </source>
</evidence>
<dbReference type="Proteomes" id="UP000298138">
    <property type="component" value="Unassembled WGS sequence"/>
</dbReference>
<dbReference type="PANTHER" id="PTHR46078">
    <property type="entry name" value="FORKHEAD BOX PROTEIN J2 FAMILY MEMBER"/>
    <property type="match status" value="1"/>
</dbReference>
<feature type="compositionally biased region" description="Low complexity" evidence="6">
    <location>
        <begin position="32"/>
        <end position="66"/>
    </location>
</feature>
<dbReference type="InParanoid" id="A0A4S2MMF2"/>
<dbReference type="GO" id="GO:0005634">
    <property type="term" value="C:nucleus"/>
    <property type="evidence" value="ECO:0007669"/>
    <property type="project" value="UniProtKB-SubCell"/>
</dbReference>
<organism evidence="8 9">
    <name type="scientific">Ascodesmis nigricans</name>
    <dbReference type="NCBI Taxonomy" id="341454"/>
    <lineage>
        <taxon>Eukaryota</taxon>
        <taxon>Fungi</taxon>
        <taxon>Dikarya</taxon>
        <taxon>Ascomycota</taxon>
        <taxon>Pezizomycotina</taxon>
        <taxon>Pezizomycetes</taxon>
        <taxon>Pezizales</taxon>
        <taxon>Ascodesmidaceae</taxon>
        <taxon>Ascodesmis</taxon>
    </lineage>
</organism>
<evidence type="ECO:0000313" key="9">
    <source>
        <dbReference type="Proteomes" id="UP000298138"/>
    </source>
</evidence>
<evidence type="ECO:0000256" key="2">
    <source>
        <dbReference type="ARBA" id="ARBA00023125"/>
    </source>
</evidence>
<dbReference type="Gene3D" id="1.10.10.10">
    <property type="entry name" value="Winged helix-like DNA-binding domain superfamily/Winged helix DNA-binding domain"/>
    <property type="match status" value="1"/>
</dbReference>
<reference evidence="8 9" key="1">
    <citation type="submission" date="2019-04" db="EMBL/GenBank/DDBJ databases">
        <title>Comparative genomics and transcriptomics to analyze fruiting body development in filamentous ascomycetes.</title>
        <authorList>
            <consortium name="DOE Joint Genome Institute"/>
            <person name="Lutkenhaus R."/>
            <person name="Traeger S."/>
            <person name="Breuer J."/>
            <person name="Kuo A."/>
            <person name="Lipzen A."/>
            <person name="Pangilinan J."/>
            <person name="Dilworth D."/>
            <person name="Sandor L."/>
            <person name="Poggeler S."/>
            <person name="Barry K."/>
            <person name="Grigoriev I.V."/>
            <person name="Nowrousian M."/>
        </authorList>
    </citation>
    <scope>NUCLEOTIDE SEQUENCE [LARGE SCALE GENOMIC DNA]</scope>
    <source>
        <strain evidence="8 9">CBS 389.68</strain>
    </source>
</reference>
<accession>A0A4S2MMF2</accession>
<feature type="region of interest" description="Disordered" evidence="6">
    <location>
        <begin position="21"/>
        <end position="66"/>
    </location>
</feature>
<proteinExistence type="predicted"/>
<comment type="subcellular location">
    <subcellularLocation>
        <location evidence="5">Nucleus</location>
    </subcellularLocation>
</comment>
<evidence type="ECO:0000259" key="7">
    <source>
        <dbReference type="PROSITE" id="PS50039"/>
    </source>
</evidence>
<dbReference type="PRINTS" id="PR00053">
    <property type="entry name" value="FORKHEAD"/>
</dbReference>
<protein>
    <recommendedName>
        <fullName evidence="7">Fork-head domain-containing protein</fullName>
    </recommendedName>
</protein>
<evidence type="ECO:0000256" key="1">
    <source>
        <dbReference type="ARBA" id="ARBA00023015"/>
    </source>
</evidence>